<dbReference type="InterPro" id="IPR035940">
    <property type="entry name" value="CAP_sf"/>
</dbReference>
<feature type="domain" description="DUF7381" evidence="1">
    <location>
        <begin position="1271"/>
        <end position="1391"/>
    </location>
</feature>
<evidence type="ECO:0000259" key="1">
    <source>
        <dbReference type="Pfam" id="PF24100"/>
    </source>
</evidence>
<reference evidence="3" key="1">
    <citation type="submission" date="2024-02" db="UniProtKB">
        <authorList>
            <consortium name="WormBaseParasite"/>
        </authorList>
    </citation>
    <scope>IDENTIFICATION</scope>
</reference>
<proteinExistence type="predicted"/>
<feature type="domain" description="DUF7381" evidence="1">
    <location>
        <begin position="1577"/>
        <end position="1697"/>
    </location>
</feature>
<dbReference type="InterPro" id="IPR055805">
    <property type="entry name" value="DUF7381"/>
</dbReference>
<dbReference type="WBParaSite" id="TCONS_00015297.p1">
    <property type="protein sequence ID" value="TCONS_00015297.p1"/>
    <property type="gene ID" value="XLOC_009452"/>
</dbReference>
<protein>
    <submittedName>
        <fullName evidence="3">SCP domain-containing protein</fullName>
    </submittedName>
</protein>
<keyword evidence="2" id="KW-1185">Reference proteome</keyword>
<evidence type="ECO:0000313" key="3">
    <source>
        <dbReference type="WBParaSite" id="TCONS_00015297.p1"/>
    </source>
</evidence>
<feature type="domain" description="DUF7381" evidence="1">
    <location>
        <begin position="602"/>
        <end position="723"/>
    </location>
</feature>
<accession>A0AAF5I3Q6</accession>
<dbReference type="Pfam" id="PF24100">
    <property type="entry name" value="DUF7381"/>
    <property type="match status" value="5"/>
</dbReference>
<sequence>FNLNKFFKNDLKICYKYNYLSVPVRSIISHQLGETFEFRRATFTSREQLITVSVNFGNAFNVSDSNNRFIRADSIEPIMYVTIPSTEHLIELVFVNNKMMYKCNSEFFNRYLTASKCMDELKKYNRLRSQHKLLGSDIKGKIIWRSIWDDCYYKCFSKSNFQELVVRLFSELNKYRLLLLTKPAQLSYKLRTSAEKHAKMLAEFEKDIIDQQLDISSNEIVSSISAPFASVQMNKWFTELKVSKGKPYNYKIRTKNLQGLFSQYTTRVGFGIFKKEKYLIIVCKESFAYQGINFNSKEELIKNIRLRLKDVPKKYLLLHVIFKQFENSLIFLNSNKEFIRTNSNGLFQNIILQNLDFLIHLVFIKNRILFKCNGGIYNSYTSANQCMDEVKKYDKFKSQYKLIGKDENSKRIWYSIWKNCYYKCFSQNRFLNLVKKFIHELNKYRLLFQKKPLILSISLQNSAQNFAKKIANIEKYIGPQYMIYPANQIVTSISIPFANIQINKWYIDFLLLKKNPHKNTTKAKQLIGLFSENATQVGFGTYIKGKYLVVNKIFKLKKRIIFELKVILILYNKNIISELYLNRMSLLFIVSLLNLFLLQAYEYNYLAVPVTSTINNDGRESFAYQYTHYDSREKLIENIIMRFRDIPKKYLLIHVVAIRCRNMLNISNEHKNFLKTDSKPPFAYTNLPTSLDYIRLINNENKHQFECNSNYFSSYKNANKCMNDIQKYDKFKLQYKLIGNNWYGQMVWRSIWKDCYYKCFSKSSYQGFLVRAINEFNRYRASFLFKPVKYCYNLFFSAEKLAKKIAINRNKVNDQYFKIPVDAIVDHISIPFASIIVNKWYTEFLSLKKKNLEDEIKTKNLKELFSRYTTKIGFGIVKTGKYLIIYNFEPVSKQIKNVFIILQFQKYCFENSVAEKFSNILEANFLLNEVIMRIKLKNLIFVNLQINKRYVNMLKIKHKIKDVINKLNLNSMKLLFIVQISIFYVLQAYDYNYVAAPVTCIIGRRGEEFFDFQGSIYTSKARLINVVKSQFRDVPPKYLLVHVVSTRRGNVVNITRINERYLKVDSKDPIQFMNVRIPGDIIRLVRVEHRFVFQCNDGLFDSYVSANTCINDIKKYDKFRSQSKIIGKDPNSKRIWNSIWSYCYYKCFSRLQYQELGLRLFLELNKYRNLFRKNSLRLSYGFHTTAQKFAETISNMKKDLITKNIDIPENIVYNFISAPFVNTQMNKWFLEFVSPKKKQSLDTKKLKILEDLFTKTIRKVGFGFVKTALDYNYVAVPVTCIIGSRGREFFNFQGSIYTTRAGLTDVVKRRFPDVPPNCLLVHVVSIRRGNVVNITRINERYLKVDSTDPILFINVRAPNDIIRLVRVEHKYVYQCNDGFFDSYMSANTCINDIKKYDKFRLQHKIIGKDSNSKIIWTSIWNNCYYRCFSKIHYQELGLRLFLELNKYRNLFEKNSLKLSYSLHTSAQKIAQKISNLEKYFNIPQNIIYNFVSAPMANIQMNKWYLELISSKQKAIIHTKKLKVLEDLFTKTIRKVGFGVVKTVSHEFDVFYKLDLNSMKLFFIVQISIFYVLQALDYNYVAVPVTCIINKGGKTFFEFQGSVYTKKKRLMKIIKNKFQDVLPKYLLVHVVSTRHENTSSISGISQNYMKADSKEPYNFINVRAPSNIIRLIRVEHRFVYQCNDGFYDSYVTANACINEIKKYDKFKSQYKLIGKDSNSRKIWNSVWNNCYYRCFSKVKFQELGLRLFLELNQYRKLFKKNSLRLSYSLHTSAQKFAQKISNLEKYFNIPQNIIYNFVSAPIANIQMNKWYLELISSKQKAIIYTKKLKVLEDLFTKTIRKVGFGVIYKNKYVLIVCEYK</sequence>
<evidence type="ECO:0000313" key="2">
    <source>
        <dbReference type="Proteomes" id="UP000035681"/>
    </source>
</evidence>
<dbReference type="Proteomes" id="UP000035681">
    <property type="component" value="Unplaced"/>
</dbReference>
<dbReference type="SUPFAM" id="SSF55797">
    <property type="entry name" value="PR-1-like"/>
    <property type="match status" value="4"/>
</dbReference>
<feature type="domain" description="DUF7381" evidence="1">
    <location>
        <begin position="991"/>
        <end position="1111"/>
    </location>
</feature>
<feature type="domain" description="DUF7381" evidence="1">
    <location>
        <begin position="284"/>
        <end position="388"/>
    </location>
</feature>
<name>A0AAF5I3Q6_STRER</name>
<dbReference type="AlphaFoldDB" id="A0AAF5I3Q6"/>
<dbReference type="Gene3D" id="3.40.33.10">
    <property type="entry name" value="CAP"/>
    <property type="match status" value="1"/>
</dbReference>
<organism evidence="2 3">
    <name type="scientific">Strongyloides stercoralis</name>
    <name type="common">Threadworm</name>
    <dbReference type="NCBI Taxonomy" id="6248"/>
    <lineage>
        <taxon>Eukaryota</taxon>
        <taxon>Metazoa</taxon>
        <taxon>Ecdysozoa</taxon>
        <taxon>Nematoda</taxon>
        <taxon>Chromadorea</taxon>
        <taxon>Rhabditida</taxon>
        <taxon>Tylenchina</taxon>
        <taxon>Panagrolaimomorpha</taxon>
        <taxon>Strongyloidoidea</taxon>
        <taxon>Strongyloididae</taxon>
        <taxon>Strongyloides</taxon>
    </lineage>
</organism>